<name>A0A1L7DS35_9CAUD</name>
<protein>
    <submittedName>
        <fullName evidence="1">Uncharacterized protein</fullName>
    </submittedName>
</protein>
<sequence length="131" mass="15049">MSLHEGLAALERYCKQDVQLTRGMMFKHRLQSLLARVTLPEWLMVHSKARFSVTQRGSEATLSFITALPCSETGLVTDQEGRLWLLKDSMDDDAIIRTALLAVETFVKHELYENFKVDGKRVFNPHRRLTS</sequence>
<reference evidence="2" key="1">
    <citation type="submission" date="2016-11" db="EMBL/GenBank/DDBJ databases">
        <authorList>
            <person name="Xavier A.S."/>
            <person name="Silva F.P."/>
            <person name="Vidigal P.M.P."/>
            <person name="Lima T.T.M."/>
            <person name="Souza F.O."/>
            <person name="Alfenas-Zerbini P."/>
        </authorList>
    </citation>
    <scope>NUCLEOTIDE SEQUENCE [LARGE SCALE GENOMIC DNA]</scope>
</reference>
<dbReference type="Proteomes" id="UP000221958">
    <property type="component" value="Segment"/>
</dbReference>
<organism evidence="1 2">
    <name type="scientific">Ralstonia phage phiAp1</name>
    <dbReference type="NCBI Taxonomy" id="2783867"/>
    <lineage>
        <taxon>Viruses</taxon>
        <taxon>Duplodnaviria</taxon>
        <taxon>Heunggongvirae</taxon>
        <taxon>Uroviricota</taxon>
        <taxon>Caudoviricetes</taxon>
        <taxon>Autographivirales</taxon>
        <taxon>Autoscriptoviridae</taxon>
        <taxon>Ayakvirus</taxon>
        <taxon>Ayakvirus Ap1</taxon>
    </lineage>
</organism>
<dbReference type="EMBL" id="KY117485">
    <property type="protein sequence ID" value="APU03151.1"/>
    <property type="molecule type" value="Genomic_DNA"/>
</dbReference>
<accession>A0A1L7DS35</accession>
<proteinExistence type="predicted"/>
<keyword evidence="2" id="KW-1185">Reference proteome</keyword>
<gene>
    <name evidence="1" type="ORF">phiAp1_10</name>
</gene>
<evidence type="ECO:0000313" key="1">
    <source>
        <dbReference type="EMBL" id="APU03151.1"/>
    </source>
</evidence>
<evidence type="ECO:0000313" key="2">
    <source>
        <dbReference type="Proteomes" id="UP000221958"/>
    </source>
</evidence>